<feature type="compositionally biased region" description="Low complexity" evidence="4">
    <location>
        <begin position="92"/>
        <end position="103"/>
    </location>
</feature>
<dbReference type="GO" id="GO:0005739">
    <property type="term" value="C:mitochondrion"/>
    <property type="evidence" value="ECO:0007669"/>
    <property type="project" value="UniProtKB-SubCell"/>
</dbReference>
<keyword evidence="3" id="KW-1015">Disulfide bond</keyword>
<dbReference type="InterPro" id="IPR036549">
    <property type="entry name" value="CX6/COA6-like_sf"/>
</dbReference>
<sequence>MSEDGKALKSDRRKCYQVRDSYFSCTDTLLDSGKTEKEAEKACRVEWKAFEANCPSSWVGHFVRKHNFERRATSSRVSRPAAAATPHRSKKSAATAAGSSSAELQRQQQLQQLWELSKGMKEMEPFSKKAMKKLEDGEGAMNVSHLPLIVKNMSSSNDFAALSRILGGLLKEEKVRNVRVVNEVIWAAVLAKSLGVLPPSILVWIEDTVRHLGEPIPAMKESMIWLLSILRGDLQQLQQLQQDSCSKRGVVGPELEREKTLRHLALSYLAAGQGDEFRQVCSELPCCFAVSLTLQSGAKLSLWTSSKTPLMEEDEHLGHQHTAALLHHALLRSAGSRKPDDSMLRWYAESLVAHQRTPIPENPHWQTMMTPVVSAFGGKIEKWKEGDVRVKKLRKWRDEYDDSELDKLVVSMLDHMKSLISNEYGSSEDLRRLEKMLARVKRKDGGHGRTVVVDWLNLRGVNDEDMKMDSFLPSHSLIVVGREKSGAADCTIHPPKESKRIKVMKVTKKTQRKQEVDDICSMVLAVATRGHLLSNDKTRPHVSYFREYLRDESRDVSQSILLQNYLNDAVVRHNGCQMIQPVVEYSRAAQWIDENKKELAFTVGRKPKDEDSPFRVIDHYSLHI</sequence>
<dbReference type="Gene3D" id="1.10.10.140">
    <property type="entry name" value="Cytochrome c oxidase, subunit VIb"/>
    <property type="match status" value="1"/>
</dbReference>
<dbReference type="OrthoDB" id="16284at2759"/>
<dbReference type="SUPFAM" id="SSF47694">
    <property type="entry name" value="Cytochrome c oxidase subunit h"/>
    <property type="match status" value="1"/>
</dbReference>
<accession>A0A8R1U2C6</accession>
<dbReference type="InterPro" id="IPR048280">
    <property type="entry name" value="COX6B-like"/>
</dbReference>
<evidence type="ECO:0000256" key="2">
    <source>
        <dbReference type="ARBA" id="ARBA00023128"/>
    </source>
</evidence>
<name>A0A2A6BU12_PRIPA</name>
<dbReference type="Pfam" id="PF02297">
    <property type="entry name" value="COX6B"/>
    <property type="match status" value="1"/>
</dbReference>
<evidence type="ECO:0000256" key="1">
    <source>
        <dbReference type="ARBA" id="ARBA00004173"/>
    </source>
</evidence>
<reference evidence="6" key="1">
    <citation type="journal article" date="2008" name="Nat. Genet.">
        <title>The Pristionchus pacificus genome provides a unique perspective on nematode lifestyle and parasitism.</title>
        <authorList>
            <person name="Dieterich C."/>
            <person name="Clifton S.W."/>
            <person name="Schuster L.N."/>
            <person name="Chinwalla A."/>
            <person name="Delehaunty K."/>
            <person name="Dinkelacker I."/>
            <person name="Fulton L."/>
            <person name="Fulton R."/>
            <person name="Godfrey J."/>
            <person name="Minx P."/>
            <person name="Mitreva M."/>
            <person name="Roeseler W."/>
            <person name="Tian H."/>
            <person name="Witte H."/>
            <person name="Yang S.P."/>
            <person name="Wilson R.K."/>
            <person name="Sommer R.J."/>
        </authorList>
    </citation>
    <scope>NUCLEOTIDE SEQUENCE [LARGE SCALE GENOMIC DNA]</scope>
    <source>
        <strain evidence="6">PS312</strain>
    </source>
</reference>
<dbReference type="AlphaFoldDB" id="A0A2A6BU12"/>
<organism evidence="5 6">
    <name type="scientific">Pristionchus pacificus</name>
    <name type="common">Parasitic nematode worm</name>
    <dbReference type="NCBI Taxonomy" id="54126"/>
    <lineage>
        <taxon>Eukaryota</taxon>
        <taxon>Metazoa</taxon>
        <taxon>Ecdysozoa</taxon>
        <taxon>Nematoda</taxon>
        <taxon>Chromadorea</taxon>
        <taxon>Rhabditida</taxon>
        <taxon>Rhabditina</taxon>
        <taxon>Diplogasteromorpha</taxon>
        <taxon>Diplogasteroidea</taxon>
        <taxon>Neodiplogasteridae</taxon>
        <taxon>Pristionchus</taxon>
    </lineage>
</organism>
<dbReference type="InterPro" id="IPR048281">
    <property type="entry name" value="COA6_fun"/>
</dbReference>
<keyword evidence="2" id="KW-0496">Mitochondrion</keyword>
<evidence type="ECO:0000256" key="4">
    <source>
        <dbReference type="SAM" id="MobiDB-lite"/>
    </source>
</evidence>
<accession>A0A2A6BU12</accession>
<comment type="subcellular location">
    <subcellularLocation>
        <location evidence="1">Mitochondrion</location>
    </subcellularLocation>
</comment>
<keyword evidence="6" id="KW-1185">Reference proteome</keyword>
<proteinExistence type="predicted"/>
<protein>
    <submittedName>
        <fullName evidence="5">Uncharacterized protein</fullName>
    </submittedName>
</protein>
<dbReference type="PANTHER" id="PTHR47677:SF1">
    <property type="entry name" value="CYTOCHROME C OXIDASE ASSEMBLY FACTOR 6"/>
    <property type="match status" value="1"/>
</dbReference>
<feature type="region of interest" description="Disordered" evidence="4">
    <location>
        <begin position="70"/>
        <end position="103"/>
    </location>
</feature>
<evidence type="ECO:0000313" key="5">
    <source>
        <dbReference type="EnsemblMetazoa" id="PPA01213.1"/>
    </source>
</evidence>
<evidence type="ECO:0000256" key="3">
    <source>
        <dbReference type="ARBA" id="ARBA00023157"/>
    </source>
</evidence>
<reference evidence="5" key="2">
    <citation type="submission" date="2022-06" db="UniProtKB">
        <authorList>
            <consortium name="EnsemblMetazoa"/>
        </authorList>
    </citation>
    <scope>IDENTIFICATION</scope>
    <source>
        <strain evidence="5">PS312</strain>
    </source>
</reference>
<evidence type="ECO:0000313" key="6">
    <source>
        <dbReference type="Proteomes" id="UP000005239"/>
    </source>
</evidence>
<dbReference type="PANTHER" id="PTHR47677">
    <property type="entry name" value="CYTOCHROME C OXIDASE ASSEMBLY FACTOR 6"/>
    <property type="match status" value="1"/>
</dbReference>
<dbReference type="EnsemblMetazoa" id="PPA01213.1">
    <property type="protein sequence ID" value="PPA01213.1"/>
    <property type="gene ID" value="WBGene00090767"/>
</dbReference>
<gene>
    <name evidence="5" type="primary">WBGene00090767</name>
</gene>
<dbReference type="Proteomes" id="UP000005239">
    <property type="component" value="Unassembled WGS sequence"/>
</dbReference>